<evidence type="ECO:0000259" key="2">
    <source>
        <dbReference type="Pfam" id="PF02371"/>
    </source>
</evidence>
<sequence length="327" mass="35624">MAIVTLGIDLAKNVFALHGVGPTGKPELLRPEVRRSKLLEVVASLPPCLIGMEACSGAHHWAREFQKLGHTVRIMAPKFVAPYRMSGKRGKNDANDAAAICEAVTRPNMRFVPVKTVDQQADLFIHRARQGYIEERTALINRLRGLLSELGVVLPLKASAMRREANVVLEDLPGWCNTVVGDMLNHLGRLDERIDEYDKHLRQIAKQNDKACQLMKLAGIGPTTATAIVASVGNAHDFQNSRQFCAWLGLTPGQHSSGGKARLGRITKTGDSYLRTLLVMGARSLLMKAAAHSDPVSRWAFVSGGANPTLNGGVRLSRATTPRGAYR</sequence>
<dbReference type="NCBIfam" id="NF033542">
    <property type="entry name" value="transpos_IS110"/>
    <property type="match status" value="1"/>
</dbReference>
<evidence type="ECO:0000313" key="4">
    <source>
        <dbReference type="Proteomes" id="UP000032614"/>
    </source>
</evidence>
<dbReference type="PANTHER" id="PTHR33055:SF3">
    <property type="entry name" value="PUTATIVE TRANSPOSASE FOR IS117-RELATED"/>
    <property type="match status" value="1"/>
</dbReference>
<dbReference type="Proteomes" id="UP000032614">
    <property type="component" value="Chromosome 3"/>
</dbReference>
<feature type="domain" description="Transposase IS110-like N-terminal" evidence="1">
    <location>
        <begin position="6"/>
        <end position="149"/>
    </location>
</feature>
<dbReference type="AlphaFoldDB" id="A0AAU8STR3"/>
<dbReference type="InterPro" id="IPR003346">
    <property type="entry name" value="Transposase_20"/>
</dbReference>
<dbReference type="InterPro" id="IPR047650">
    <property type="entry name" value="Transpos_IS110"/>
</dbReference>
<dbReference type="EMBL" id="CP010025">
    <property type="protein sequence ID" value="AJZ57000.1"/>
    <property type="molecule type" value="Genomic_DNA"/>
</dbReference>
<reference evidence="3 4" key="1">
    <citation type="journal article" date="2015" name="Genome Announc.">
        <title>Complete genome sequences for 59 burkholderia isolates, both pathogenic and near neighbor.</title>
        <authorList>
            <person name="Johnson S.L."/>
            <person name="Bishop-Lilly K.A."/>
            <person name="Ladner J.T."/>
            <person name="Daligault H.E."/>
            <person name="Davenport K.W."/>
            <person name="Jaissle J."/>
            <person name="Frey K.G."/>
            <person name="Koroleva G.I."/>
            <person name="Bruce D.C."/>
            <person name="Coyne S.R."/>
            <person name="Broomall S.M."/>
            <person name="Li P.E."/>
            <person name="Teshima H."/>
            <person name="Gibbons H.S."/>
            <person name="Palacios G.F."/>
            <person name="Rosenzweig C.N."/>
            <person name="Redden C.L."/>
            <person name="Xu Y."/>
            <person name="Minogue T.D."/>
            <person name="Chain P.S."/>
        </authorList>
    </citation>
    <scope>NUCLEOTIDE SEQUENCE [LARGE SCALE GENOMIC DNA]</scope>
    <source>
        <strain evidence="3 4">ATCC BAA-463</strain>
    </source>
</reference>
<name>A0AAU8STR3_9BURK</name>
<gene>
    <name evidence="3" type="ORF">OI25_7402</name>
</gene>
<dbReference type="Pfam" id="PF01548">
    <property type="entry name" value="DEDD_Tnp_IS110"/>
    <property type="match status" value="1"/>
</dbReference>
<dbReference type="Pfam" id="PF02371">
    <property type="entry name" value="Transposase_20"/>
    <property type="match status" value="1"/>
</dbReference>
<proteinExistence type="predicted"/>
<evidence type="ECO:0000259" key="1">
    <source>
        <dbReference type="Pfam" id="PF01548"/>
    </source>
</evidence>
<evidence type="ECO:0000313" key="3">
    <source>
        <dbReference type="EMBL" id="AJZ57000.1"/>
    </source>
</evidence>
<dbReference type="PANTHER" id="PTHR33055">
    <property type="entry name" value="TRANSPOSASE FOR INSERTION SEQUENCE ELEMENT IS1111A"/>
    <property type="match status" value="1"/>
</dbReference>
<protein>
    <submittedName>
        <fullName evidence="3">Transposase family protein</fullName>
    </submittedName>
</protein>
<feature type="domain" description="Transposase IS116/IS110/IS902 C-terminal" evidence="2">
    <location>
        <begin position="214"/>
        <end position="288"/>
    </location>
</feature>
<dbReference type="GO" id="GO:0003677">
    <property type="term" value="F:DNA binding"/>
    <property type="evidence" value="ECO:0007669"/>
    <property type="project" value="InterPro"/>
</dbReference>
<dbReference type="InterPro" id="IPR002525">
    <property type="entry name" value="Transp_IS110-like_N"/>
</dbReference>
<dbReference type="GO" id="GO:0006313">
    <property type="term" value="P:DNA transposition"/>
    <property type="evidence" value="ECO:0007669"/>
    <property type="project" value="InterPro"/>
</dbReference>
<dbReference type="GO" id="GO:0004803">
    <property type="term" value="F:transposase activity"/>
    <property type="evidence" value="ECO:0007669"/>
    <property type="project" value="InterPro"/>
</dbReference>
<accession>A0AAU8STR3</accession>
<organism evidence="3 4">
    <name type="scientific">Paraburkholderia fungorum</name>
    <dbReference type="NCBI Taxonomy" id="134537"/>
    <lineage>
        <taxon>Bacteria</taxon>
        <taxon>Pseudomonadati</taxon>
        <taxon>Pseudomonadota</taxon>
        <taxon>Betaproteobacteria</taxon>
        <taxon>Burkholderiales</taxon>
        <taxon>Burkholderiaceae</taxon>
        <taxon>Paraburkholderia</taxon>
    </lineage>
</organism>
<dbReference type="KEGG" id="bfn:OI25_7402"/>